<dbReference type="RefSeq" id="XP_047840505.1">
    <property type="nucleotide sequence ID" value="XM_047984531.1"/>
</dbReference>
<dbReference type="Pfam" id="PF02133">
    <property type="entry name" value="Transp_cyt_pur"/>
    <property type="match status" value="1"/>
</dbReference>
<dbReference type="GO" id="GO:0015205">
    <property type="term" value="F:nucleobase transmembrane transporter activity"/>
    <property type="evidence" value="ECO:0007669"/>
    <property type="project" value="TreeGrafter"/>
</dbReference>
<dbReference type="PANTHER" id="PTHR30618">
    <property type="entry name" value="NCS1 FAMILY PURINE/PYRIMIDINE TRANSPORTER"/>
    <property type="match status" value="1"/>
</dbReference>
<reference evidence="7" key="1">
    <citation type="submission" date="2021-11" db="EMBL/GenBank/DDBJ databases">
        <title>Purpureocillium_takamizusanense_genome.</title>
        <authorList>
            <person name="Nguyen N.-H."/>
        </authorList>
    </citation>
    <scope>NUCLEOTIDE SEQUENCE</scope>
    <source>
        <strain evidence="7">PT3</strain>
    </source>
</reference>
<comment type="similarity">
    <text evidence="2">Belongs to the purine-cytosine permease (2.A.39) family.</text>
</comment>
<evidence type="ECO:0000256" key="5">
    <source>
        <dbReference type="ARBA" id="ARBA00023136"/>
    </source>
</evidence>
<feature type="transmembrane region" description="Helical" evidence="6">
    <location>
        <begin position="81"/>
        <end position="100"/>
    </location>
</feature>
<evidence type="ECO:0000256" key="3">
    <source>
        <dbReference type="ARBA" id="ARBA00022692"/>
    </source>
</evidence>
<keyword evidence="8" id="KW-1185">Reference proteome</keyword>
<dbReference type="GeneID" id="72065362"/>
<dbReference type="Proteomes" id="UP000829364">
    <property type="component" value="Chromosome 2"/>
</dbReference>
<evidence type="ECO:0000256" key="4">
    <source>
        <dbReference type="ARBA" id="ARBA00022989"/>
    </source>
</evidence>
<keyword evidence="4 6" id="KW-1133">Transmembrane helix</keyword>
<accession>A0A9Q8QDL8</accession>
<dbReference type="InterPro" id="IPR001248">
    <property type="entry name" value="Pur-cyt_permease"/>
</dbReference>
<dbReference type="OrthoDB" id="2018619at2759"/>
<dbReference type="KEGG" id="ptkz:JDV02_003403"/>
<feature type="transmembrane region" description="Helical" evidence="6">
    <location>
        <begin position="28"/>
        <end position="49"/>
    </location>
</feature>
<dbReference type="GO" id="GO:0005886">
    <property type="term" value="C:plasma membrane"/>
    <property type="evidence" value="ECO:0007669"/>
    <property type="project" value="TreeGrafter"/>
</dbReference>
<keyword evidence="5 6" id="KW-0472">Membrane</keyword>
<evidence type="ECO:0000256" key="6">
    <source>
        <dbReference type="SAM" id="Phobius"/>
    </source>
</evidence>
<protein>
    <submittedName>
        <fullName evidence="7">Uracil permease</fullName>
    </submittedName>
</protein>
<evidence type="ECO:0000313" key="8">
    <source>
        <dbReference type="Proteomes" id="UP000829364"/>
    </source>
</evidence>
<proteinExistence type="inferred from homology"/>
<dbReference type="PANTHER" id="PTHR30618:SF2">
    <property type="entry name" value="ALLANTOIN PERMEASE-RELATED"/>
    <property type="match status" value="1"/>
</dbReference>
<evidence type="ECO:0000313" key="7">
    <source>
        <dbReference type="EMBL" id="UNI17024.1"/>
    </source>
</evidence>
<dbReference type="EMBL" id="CP086355">
    <property type="protein sequence ID" value="UNI17024.1"/>
    <property type="molecule type" value="Genomic_DNA"/>
</dbReference>
<dbReference type="InterPro" id="IPR045225">
    <property type="entry name" value="Uracil/uridine/allantoin_perm"/>
</dbReference>
<evidence type="ECO:0000256" key="1">
    <source>
        <dbReference type="ARBA" id="ARBA00004141"/>
    </source>
</evidence>
<feature type="transmembrane region" description="Helical" evidence="6">
    <location>
        <begin position="202"/>
        <end position="223"/>
    </location>
</feature>
<name>A0A9Q8QDL8_9HYPO</name>
<feature type="transmembrane region" description="Helical" evidence="6">
    <location>
        <begin position="120"/>
        <end position="144"/>
    </location>
</feature>
<sequence>MSSIGNFATLIVNDCDFARFARRPKDALWSQLIAIPTCFAVTSFIGIIVSSSSTAIYGQPIWDPLDILAKFIDNGSSAERFGVFAIALAFSLAQLAANIAANSVSAGSDLTALLPRSSNFTTYLSAYSVFLSSIAGVMATDYYIVRKGYLEVRGLYDARKSGPYYYTMGVTWRAYPAYFSGILVTIVGFAGAVGQPVPVGAIYLYNVNFFCGFIVSSIIYWALCTISPVPAVSTCWMEVGDVDDVDVAYDAKLDNT</sequence>
<organism evidence="7 8">
    <name type="scientific">Purpureocillium takamizusanense</name>
    <dbReference type="NCBI Taxonomy" id="2060973"/>
    <lineage>
        <taxon>Eukaryota</taxon>
        <taxon>Fungi</taxon>
        <taxon>Dikarya</taxon>
        <taxon>Ascomycota</taxon>
        <taxon>Pezizomycotina</taxon>
        <taxon>Sordariomycetes</taxon>
        <taxon>Hypocreomycetidae</taxon>
        <taxon>Hypocreales</taxon>
        <taxon>Ophiocordycipitaceae</taxon>
        <taxon>Purpureocillium</taxon>
    </lineage>
</organism>
<evidence type="ECO:0000256" key="2">
    <source>
        <dbReference type="ARBA" id="ARBA00008974"/>
    </source>
</evidence>
<keyword evidence="3 6" id="KW-0812">Transmembrane</keyword>
<feature type="transmembrane region" description="Helical" evidence="6">
    <location>
        <begin position="164"/>
        <end position="190"/>
    </location>
</feature>
<dbReference type="Gene3D" id="1.10.4160.10">
    <property type="entry name" value="Hydantoin permease"/>
    <property type="match status" value="1"/>
</dbReference>
<dbReference type="AlphaFoldDB" id="A0A9Q8QDL8"/>
<comment type="subcellular location">
    <subcellularLocation>
        <location evidence="1">Membrane</location>
        <topology evidence="1">Multi-pass membrane protein</topology>
    </subcellularLocation>
</comment>
<gene>
    <name evidence="7" type="primary">fur4_3</name>
    <name evidence="7" type="ORF">JDV02_003403</name>
</gene>